<dbReference type="InterPro" id="IPR025161">
    <property type="entry name" value="IS402-like_dom"/>
</dbReference>
<dbReference type="AlphaFoldDB" id="A0A6L2ZRI1"/>
<dbReference type="RefSeq" id="WP_268904670.1">
    <property type="nucleotide sequence ID" value="NZ_BLXO01000010.1"/>
</dbReference>
<dbReference type="Proteomes" id="UP000504714">
    <property type="component" value="Unassembled WGS sequence"/>
</dbReference>
<dbReference type="InterPro" id="IPR002559">
    <property type="entry name" value="Transposase_11"/>
</dbReference>
<feature type="domain" description="Transposase IS4-like" evidence="1">
    <location>
        <begin position="56"/>
        <end position="203"/>
    </location>
</feature>
<dbReference type="PANTHER" id="PTHR30007:SF0">
    <property type="entry name" value="TRANSPOSASE"/>
    <property type="match status" value="1"/>
</dbReference>
<sequence>MKSGCQWRMMPKDFPPWQTVYDHFSRWNKAGVWECALDKLNERYRHSKKRAVPSYAIIDSQSVKTVYASEERGIDGGKKIKGRKRHIIVDTVGNLLHVSVHRANINDTKTGVAVFERAAEKYPSIKAFSGDAGYRGTAVTFVEERLKLKLNISTKIKDVFAVLPIRWLVERTFAWLNGFRRLAKYVEILTATAENMIRIAMVRLTLAKLP</sequence>
<evidence type="ECO:0000259" key="2">
    <source>
        <dbReference type="Pfam" id="PF13340"/>
    </source>
</evidence>
<reference evidence="3 5" key="1">
    <citation type="submission" date="2020-06" db="EMBL/GenBank/DDBJ databases">
        <title>The genome sequence of Candidatus Regiella insecticola strain Tut.</title>
        <authorList>
            <person name="Nikoh N."/>
            <person name="Tsuchida T."/>
            <person name="Koga R."/>
            <person name="Oshima K."/>
            <person name="Hattori M."/>
            <person name="Fukatsu T."/>
        </authorList>
    </citation>
    <scope>NUCLEOTIDE SEQUENCE [LARGE SCALE GENOMIC DNA]</scope>
    <source>
        <strain evidence="3 5">Tut</strain>
    </source>
</reference>
<dbReference type="EMBL" id="BLXO01000010">
    <property type="protein sequence ID" value="GFN47395.1"/>
    <property type="molecule type" value="Genomic_DNA"/>
</dbReference>
<evidence type="ECO:0000313" key="3">
    <source>
        <dbReference type="EMBL" id="GFN47386.1"/>
    </source>
</evidence>
<dbReference type="GO" id="GO:0004803">
    <property type="term" value="F:transposase activity"/>
    <property type="evidence" value="ECO:0007669"/>
    <property type="project" value="InterPro"/>
</dbReference>
<dbReference type="EMBL" id="BLXO01000010">
    <property type="protein sequence ID" value="GFN47386.1"/>
    <property type="molecule type" value="Genomic_DNA"/>
</dbReference>
<protein>
    <submittedName>
        <fullName evidence="3">Transposase</fullName>
    </submittedName>
</protein>
<dbReference type="GO" id="GO:0003677">
    <property type="term" value="F:DNA binding"/>
    <property type="evidence" value="ECO:0007669"/>
    <property type="project" value="InterPro"/>
</dbReference>
<accession>A0A6L2ZRI1</accession>
<evidence type="ECO:0000259" key="1">
    <source>
        <dbReference type="Pfam" id="PF01609"/>
    </source>
</evidence>
<organism evidence="3 5">
    <name type="scientific">Candidatus Regiella insecticola</name>
    <dbReference type="NCBI Taxonomy" id="138073"/>
    <lineage>
        <taxon>Bacteria</taxon>
        <taxon>Pseudomonadati</taxon>
        <taxon>Pseudomonadota</taxon>
        <taxon>Gammaproteobacteria</taxon>
        <taxon>Enterobacterales</taxon>
        <taxon>Enterobacteriaceae</taxon>
        <taxon>aphid secondary symbionts</taxon>
        <taxon>Candidatus Regiella</taxon>
    </lineage>
</organism>
<comment type="caution">
    <text evidence="3">The sequence shown here is derived from an EMBL/GenBank/DDBJ whole genome shotgun (WGS) entry which is preliminary data.</text>
</comment>
<name>A0A6L2ZRI1_9ENTR</name>
<evidence type="ECO:0000313" key="5">
    <source>
        <dbReference type="Proteomes" id="UP000504714"/>
    </source>
</evidence>
<dbReference type="Pfam" id="PF01609">
    <property type="entry name" value="DDE_Tnp_1"/>
    <property type="match status" value="1"/>
</dbReference>
<proteinExistence type="predicted"/>
<gene>
    <name evidence="3" type="ORF">RINTU1_34270</name>
    <name evidence="4" type="ORF">RINTU1_34460</name>
</gene>
<dbReference type="GO" id="GO:0006313">
    <property type="term" value="P:DNA transposition"/>
    <property type="evidence" value="ECO:0007669"/>
    <property type="project" value="InterPro"/>
</dbReference>
<dbReference type="NCBIfam" id="NF033580">
    <property type="entry name" value="transpos_IS5_3"/>
    <property type="match status" value="1"/>
</dbReference>
<evidence type="ECO:0000313" key="4">
    <source>
        <dbReference type="EMBL" id="GFN47395.1"/>
    </source>
</evidence>
<feature type="domain" description="Insertion element IS402-like" evidence="2">
    <location>
        <begin position="1"/>
        <end position="34"/>
    </location>
</feature>
<dbReference type="Pfam" id="PF13340">
    <property type="entry name" value="DUF4096"/>
    <property type="match status" value="1"/>
</dbReference>
<dbReference type="PANTHER" id="PTHR30007">
    <property type="entry name" value="PHP DOMAIN PROTEIN"/>
    <property type="match status" value="1"/>
</dbReference>